<feature type="transmembrane region" description="Helical" evidence="1">
    <location>
        <begin position="52"/>
        <end position="74"/>
    </location>
</feature>
<feature type="transmembrane region" description="Helical" evidence="1">
    <location>
        <begin position="181"/>
        <end position="197"/>
    </location>
</feature>
<organism evidence="2 3">
    <name type="scientific">Flavobacterium collinsii</name>
    <dbReference type="NCBI Taxonomy" id="1114861"/>
    <lineage>
        <taxon>Bacteria</taxon>
        <taxon>Pseudomonadati</taxon>
        <taxon>Bacteroidota</taxon>
        <taxon>Flavobacteriia</taxon>
        <taxon>Flavobacteriales</taxon>
        <taxon>Flavobacteriaceae</taxon>
        <taxon>Flavobacterium</taxon>
    </lineage>
</organism>
<evidence type="ECO:0000313" key="2">
    <source>
        <dbReference type="EMBL" id="CAI2767813.1"/>
    </source>
</evidence>
<proteinExistence type="predicted"/>
<dbReference type="RefSeq" id="WP_263360600.1">
    <property type="nucleotide sequence ID" value="NZ_OX336425.1"/>
</dbReference>
<evidence type="ECO:0000256" key="1">
    <source>
        <dbReference type="SAM" id="Phobius"/>
    </source>
</evidence>
<dbReference type="Proteomes" id="UP001152749">
    <property type="component" value="Chromosome"/>
</dbReference>
<dbReference type="EMBL" id="OX336425">
    <property type="protein sequence ID" value="CAI2767813.1"/>
    <property type="molecule type" value="Genomic_DNA"/>
</dbReference>
<feature type="transmembrane region" description="Helical" evidence="1">
    <location>
        <begin position="157"/>
        <end position="175"/>
    </location>
</feature>
<keyword evidence="1" id="KW-1133">Transmembrane helix</keyword>
<keyword evidence="1" id="KW-0472">Membrane</keyword>
<feature type="transmembrane region" description="Helical" evidence="1">
    <location>
        <begin position="280"/>
        <end position="299"/>
    </location>
</feature>
<evidence type="ECO:0008006" key="4">
    <source>
        <dbReference type="Google" id="ProtNLM"/>
    </source>
</evidence>
<feature type="transmembrane region" description="Helical" evidence="1">
    <location>
        <begin position="305"/>
        <end position="324"/>
    </location>
</feature>
<protein>
    <recommendedName>
        <fullName evidence="4">DUF2157 domain-containing protein</fullName>
    </recommendedName>
</protein>
<feature type="transmembrane region" description="Helical" evidence="1">
    <location>
        <begin position="254"/>
        <end position="271"/>
    </location>
</feature>
<feature type="transmembrane region" description="Helical" evidence="1">
    <location>
        <begin position="209"/>
        <end position="234"/>
    </location>
</feature>
<keyword evidence="1" id="KW-0812">Transmembrane</keyword>
<feature type="transmembrane region" description="Helical" evidence="1">
    <location>
        <begin position="80"/>
        <end position="100"/>
    </location>
</feature>
<feature type="transmembrane region" description="Helical" evidence="1">
    <location>
        <begin position="134"/>
        <end position="152"/>
    </location>
</feature>
<name>A0A9W4X717_9FLAO</name>
<dbReference type="KEGG" id="fcs:TRV642_2978"/>
<evidence type="ECO:0000313" key="3">
    <source>
        <dbReference type="Proteomes" id="UP001152749"/>
    </source>
</evidence>
<reference evidence="2" key="1">
    <citation type="submission" date="2022-09" db="EMBL/GenBank/DDBJ databases">
        <authorList>
            <person name="Duchaud E."/>
        </authorList>
    </citation>
    <scope>NUCLEOTIDE SEQUENCE</scope>
    <source>
        <strain evidence="2">TRV642</strain>
    </source>
</reference>
<feature type="transmembrane region" description="Helical" evidence="1">
    <location>
        <begin position="112"/>
        <end position="128"/>
    </location>
</feature>
<accession>A0A9W4X717</accession>
<gene>
    <name evidence="2" type="ORF">TRV642_2978</name>
</gene>
<sequence>MIIYDKSALDDLALIEEAASLHSAGFIDKEQKDQIKKELTVFKRQKNILVRLGFFLLGSFLYLSICGAISLLGLSGEDTFFKICCYIFALVGLGGAEFLANQKYYGHGLNDAFILGAILNIGFAIAITTEGYELMIAIFVAVMSFLLYSRYLNLLSLLVFCLASTAVLFFSLFEFGETGKTILPFVTMLFAAGLYFLTKKAIQNLTKSYYYNGLLLANSFCLILFYLSCNYLVVRELSAELLGTAVLPGQDIPFAYFFYAFTFIVPAVYLVQAVKNKDRIMLWISFLAIGFTIYTIRFYYSVLPIEVALTLGGVVLFAIAYFSIRKLKDRERGLTFKPDRINTSNAILNAEALIVASAFGMKPEVKPENSPMDFGGGGFSGGGSEGTF</sequence>
<dbReference type="AlphaFoldDB" id="A0A9W4X717"/>